<dbReference type="Pfam" id="PF04295">
    <property type="entry name" value="GD_AH_second"/>
    <property type="match status" value="1"/>
</dbReference>
<comment type="caution">
    <text evidence="7">The sequence shown here is derived from an EMBL/GenBank/DDBJ whole genome shotgun (WGS) entry which is preliminary data.</text>
</comment>
<comment type="pathway">
    <text evidence="2">Carbohydrate acid metabolism.</text>
</comment>
<feature type="non-terminal residue" evidence="7">
    <location>
        <position position="159"/>
    </location>
</feature>
<dbReference type="Pfam" id="PF08666">
    <property type="entry name" value="SAF"/>
    <property type="match status" value="1"/>
</dbReference>
<dbReference type="GO" id="GO:0046392">
    <property type="term" value="P:galactarate catabolic process"/>
    <property type="evidence" value="ECO:0007669"/>
    <property type="project" value="TreeGrafter"/>
</dbReference>
<name>A0A699V8C8_TANCI</name>
<sequence length="159" mass="17335">MNLIQHADSPRYIRLHERDNVVVVVNDQGVPAGTEFDNGLVTIDNVPQSHKVNTVDIPEGGAVIRYGQTIGYALQSIPRGSWVKEDQLRMPSAPPLDSLPLSTEVPGKGEPLEGFTFEGYRNADGTVGTRNILGITTTVQCVTGVLDFAVKRIREELLP</sequence>
<organism evidence="7">
    <name type="scientific">Tanacetum cinerariifolium</name>
    <name type="common">Dalmatian daisy</name>
    <name type="synonym">Chrysanthemum cinerariifolium</name>
    <dbReference type="NCBI Taxonomy" id="118510"/>
    <lineage>
        <taxon>Eukaryota</taxon>
        <taxon>Viridiplantae</taxon>
        <taxon>Streptophyta</taxon>
        <taxon>Embryophyta</taxon>
        <taxon>Tracheophyta</taxon>
        <taxon>Spermatophyta</taxon>
        <taxon>Magnoliopsida</taxon>
        <taxon>eudicotyledons</taxon>
        <taxon>Gunneridae</taxon>
        <taxon>Pentapetalae</taxon>
        <taxon>asterids</taxon>
        <taxon>campanulids</taxon>
        <taxon>Asterales</taxon>
        <taxon>Asteraceae</taxon>
        <taxon>Asteroideae</taxon>
        <taxon>Anthemideae</taxon>
        <taxon>Anthemidinae</taxon>
        <taxon>Tanacetum</taxon>
    </lineage>
</organism>
<dbReference type="GO" id="GO:0008867">
    <property type="term" value="F:galactarate dehydratase activity"/>
    <property type="evidence" value="ECO:0007669"/>
    <property type="project" value="TreeGrafter"/>
</dbReference>
<comment type="cofactor">
    <cofactor evidence="1">
        <name>Fe(2+)</name>
        <dbReference type="ChEBI" id="CHEBI:29033"/>
    </cofactor>
</comment>
<keyword evidence="5" id="KW-0456">Lyase</keyword>
<evidence type="ECO:0000313" key="7">
    <source>
        <dbReference type="EMBL" id="GFD30930.1"/>
    </source>
</evidence>
<dbReference type="Gene3D" id="2.30.130.110">
    <property type="match status" value="1"/>
</dbReference>
<dbReference type="InterPro" id="IPR013974">
    <property type="entry name" value="SAF"/>
</dbReference>
<dbReference type="InterPro" id="IPR052172">
    <property type="entry name" value="UxaA_altronate/galactarate_dh"/>
</dbReference>
<accession>A0A699V8C8</accession>
<evidence type="ECO:0000256" key="3">
    <source>
        <dbReference type="ARBA" id="ARBA00022723"/>
    </source>
</evidence>
<dbReference type="SMART" id="SM00858">
    <property type="entry name" value="SAF"/>
    <property type="match status" value="1"/>
</dbReference>
<keyword evidence="3" id="KW-0479">Metal-binding</keyword>
<dbReference type="FunFam" id="2.30.130.110:FF:000001">
    <property type="entry name" value="Galactarate dehydratase (L-threo-forming)"/>
    <property type="match status" value="1"/>
</dbReference>
<dbReference type="EMBL" id="BKCJ011408907">
    <property type="protein sequence ID" value="GFD30930.1"/>
    <property type="molecule type" value="Genomic_DNA"/>
</dbReference>
<dbReference type="GO" id="GO:0046872">
    <property type="term" value="F:metal ion binding"/>
    <property type="evidence" value="ECO:0007669"/>
    <property type="project" value="UniProtKB-KW"/>
</dbReference>
<reference evidence="7" key="1">
    <citation type="journal article" date="2019" name="Sci. Rep.">
        <title>Draft genome of Tanacetum cinerariifolium, the natural source of mosquito coil.</title>
        <authorList>
            <person name="Yamashiro T."/>
            <person name="Shiraishi A."/>
            <person name="Satake H."/>
            <person name="Nakayama K."/>
        </authorList>
    </citation>
    <scope>NUCLEOTIDE SEQUENCE</scope>
</reference>
<dbReference type="InterPro" id="IPR007392">
    <property type="entry name" value="GD_AH_second"/>
</dbReference>
<dbReference type="AlphaFoldDB" id="A0A699V8C8"/>
<dbReference type="PANTHER" id="PTHR30536">
    <property type="entry name" value="ALTRONATE/GALACTARATE DEHYDRATASE"/>
    <property type="match status" value="1"/>
</dbReference>
<evidence type="ECO:0000256" key="2">
    <source>
        <dbReference type="ARBA" id="ARBA00004761"/>
    </source>
</evidence>
<evidence type="ECO:0000256" key="4">
    <source>
        <dbReference type="ARBA" id="ARBA00023004"/>
    </source>
</evidence>
<evidence type="ECO:0000259" key="6">
    <source>
        <dbReference type="SMART" id="SM00858"/>
    </source>
</evidence>
<evidence type="ECO:0000256" key="1">
    <source>
        <dbReference type="ARBA" id="ARBA00001954"/>
    </source>
</evidence>
<dbReference type="PANTHER" id="PTHR30536:SF1">
    <property type="entry name" value="GALACTARATE DEHYDRATASE (L-THREO-FORMING)"/>
    <property type="match status" value="1"/>
</dbReference>
<protein>
    <recommendedName>
        <fullName evidence="6">SAF domain-containing protein</fullName>
    </recommendedName>
</protein>
<feature type="domain" description="SAF" evidence="6">
    <location>
        <begin position="19"/>
        <end position="89"/>
    </location>
</feature>
<dbReference type="GO" id="GO:0019698">
    <property type="term" value="P:D-galacturonate catabolic process"/>
    <property type="evidence" value="ECO:0007669"/>
    <property type="project" value="TreeGrafter"/>
</dbReference>
<keyword evidence="4" id="KW-0408">Iron</keyword>
<gene>
    <name evidence="7" type="ORF">Tci_902899</name>
</gene>
<evidence type="ECO:0000256" key="5">
    <source>
        <dbReference type="ARBA" id="ARBA00023239"/>
    </source>
</evidence>
<proteinExistence type="predicted"/>